<proteinExistence type="predicted"/>
<organism evidence="1 2">
    <name type="scientific">Pseudoalteromonas piscicida</name>
    <dbReference type="NCBI Taxonomy" id="43662"/>
    <lineage>
        <taxon>Bacteria</taxon>
        <taxon>Pseudomonadati</taxon>
        <taxon>Pseudomonadota</taxon>
        <taxon>Gammaproteobacteria</taxon>
        <taxon>Alteromonadales</taxon>
        <taxon>Pseudoalteromonadaceae</taxon>
        <taxon>Pseudoalteromonas</taxon>
    </lineage>
</organism>
<evidence type="ECO:0000313" key="1">
    <source>
        <dbReference type="EMBL" id="PCK32859.1"/>
    </source>
</evidence>
<keyword evidence="2" id="KW-1185">Reference proteome</keyword>
<evidence type="ECO:0000313" key="2">
    <source>
        <dbReference type="Proteomes" id="UP000228621"/>
    </source>
</evidence>
<reference evidence="2" key="1">
    <citation type="journal article" date="2019" name="Genome Announc.">
        <title>Draft Genome Sequence of Pseudoalteromonas piscicida Strain 36Y ROTHPW, an Hypersaline Seawater Isolate from the South Coast of Sonora, Mexico.</title>
        <authorList>
            <person name="Sanchez-Diaz R."/>
            <person name="Molina-Garza Z.J."/>
            <person name="Cruz-Suarez L.E."/>
            <person name="Selvin J."/>
            <person name="Kiran G.S."/>
            <person name="Ibarra-Gamez J.C."/>
            <person name="Gomez-Gil B."/>
            <person name="Galaviz-Silva L."/>
        </authorList>
    </citation>
    <scope>NUCLEOTIDE SEQUENCE [LARGE SCALE GENOMIC DNA]</scope>
    <source>
        <strain evidence="2">36Y_RITHPW</strain>
    </source>
</reference>
<protein>
    <submittedName>
        <fullName evidence="1">Uncharacterized protein</fullName>
    </submittedName>
</protein>
<gene>
    <name evidence="1" type="ORF">CEX98_04520</name>
</gene>
<dbReference type="Proteomes" id="UP000228621">
    <property type="component" value="Unassembled WGS sequence"/>
</dbReference>
<name>A0A2A5JU33_PSEO7</name>
<dbReference type="AlphaFoldDB" id="A0A2A5JU33"/>
<comment type="caution">
    <text evidence="1">The sequence shown here is derived from an EMBL/GenBank/DDBJ whole genome shotgun (WGS) entry which is preliminary data.</text>
</comment>
<dbReference type="EMBL" id="NKHF01000023">
    <property type="protein sequence ID" value="PCK32859.1"/>
    <property type="molecule type" value="Genomic_DNA"/>
</dbReference>
<sequence>MALAIVSNVSWATCSGVRCESVEVKRLYIKQDGEVLIGTYDDEKKLSCSPVVGVYLSLSVAEPGGKAQYSTLLAAQLAGKKVSIRIAEGSSRCKIEYLVLDKQ</sequence>
<accession>A0A2A5JU33</accession>